<evidence type="ECO:0000256" key="1">
    <source>
        <dbReference type="ARBA" id="ARBA00022723"/>
    </source>
</evidence>
<dbReference type="PROSITE" id="PS51257">
    <property type="entry name" value="PROKAR_LIPOPROTEIN"/>
    <property type="match status" value="1"/>
</dbReference>
<dbReference type="InterPro" id="IPR028096">
    <property type="entry name" value="EfeO_Cupredoxin"/>
</dbReference>
<dbReference type="Proteomes" id="UP000178682">
    <property type="component" value="Unassembled WGS sequence"/>
</dbReference>
<dbReference type="EMBL" id="MFFX01000049">
    <property type="protein sequence ID" value="OGF18403.1"/>
    <property type="molecule type" value="Genomic_DNA"/>
</dbReference>
<keyword evidence="4" id="KW-0732">Signal</keyword>
<feature type="chain" id="PRO_5009521057" description="EfeO-type cupredoxin-like domain-containing protein" evidence="4">
    <location>
        <begin position="28"/>
        <end position="177"/>
    </location>
</feature>
<dbReference type="Gene3D" id="2.60.40.420">
    <property type="entry name" value="Cupredoxins - blue copper proteins"/>
    <property type="match status" value="1"/>
</dbReference>
<organism evidence="6 7">
    <name type="scientific">Candidatus Falkowbacteria bacterium RIFCSPLOWO2_12_FULL_45_10</name>
    <dbReference type="NCBI Taxonomy" id="1797990"/>
    <lineage>
        <taxon>Bacteria</taxon>
        <taxon>Candidatus Falkowiibacteriota</taxon>
    </lineage>
</organism>
<evidence type="ECO:0000256" key="2">
    <source>
        <dbReference type="ARBA" id="ARBA00023008"/>
    </source>
</evidence>
<dbReference type="InterPro" id="IPR050845">
    <property type="entry name" value="Cu-binding_ET"/>
</dbReference>
<evidence type="ECO:0000256" key="3">
    <source>
        <dbReference type="SAM" id="MobiDB-lite"/>
    </source>
</evidence>
<evidence type="ECO:0000256" key="4">
    <source>
        <dbReference type="SAM" id="SignalP"/>
    </source>
</evidence>
<name>A0A1F5RVX8_9BACT</name>
<comment type="caution">
    <text evidence="6">The sequence shown here is derived from an EMBL/GenBank/DDBJ whole genome shotgun (WGS) entry which is preliminary data.</text>
</comment>
<gene>
    <name evidence="6" type="ORF">A3G56_01960</name>
</gene>
<evidence type="ECO:0000259" key="5">
    <source>
        <dbReference type="Pfam" id="PF13473"/>
    </source>
</evidence>
<keyword evidence="2" id="KW-0186">Copper</keyword>
<feature type="domain" description="EfeO-type cupredoxin-like" evidence="5">
    <location>
        <begin position="83"/>
        <end position="176"/>
    </location>
</feature>
<dbReference type="PANTHER" id="PTHR38439:SF3">
    <property type="entry name" value="COPPER-RESISTANT CUPROPROTEIN COPI"/>
    <property type="match status" value="1"/>
</dbReference>
<reference evidence="6 7" key="1">
    <citation type="journal article" date="2016" name="Nat. Commun.">
        <title>Thousands of microbial genomes shed light on interconnected biogeochemical processes in an aquifer system.</title>
        <authorList>
            <person name="Anantharaman K."/>
            <person name="Brown C.T."/>
            <person name="Hug L.A."/>
            <person name="Sharon I."/>
            <person name="Castelle C.J."/>
            <person name="Probst A.J."/>
            <person name="Thomas B.C."/>
            <person name="Singh A."/>
            <person name="Wilkins M.J."/>
            <person name="Karaoz U."/>
            <person name="Brodie E.L."/>
            <person name="Williams K.H."/>
            <person name="Hubbard S.S."/>
            <person name="Banfield J.F."/>
        </authorList>
    </citation>
    <scope>NUCLEOTIDE SEQUENCE [LARGE SCALE GENOMIC DNA]</scope>
</reference>
<keyword evidence="1" id="KW-0479">Metal-binding</keyword>
<sequence>MFKKFGYLLGLVLLAVMLGAAGCQQQAKNTAPAADIQNEGDDSASSAPVPAPDATNTPEAIVNEEAGTTTDELISDELQGEAAAESEEVVVNVSGKKFAFTPAEIKVKQGQKVKIIFTNTEGFHDFVIDGFNARTPQINAGESATVEFIADKAGTFSYYCSVANHRQLGMEGKLIVE</sequence>
<accession>A0A1F5RVX8</accession>
<proteinExistence type="predicted"/>
<dbReference type="AlphaFoldDB" id="A0A1F5RVX8"/>
<dbReference type="PANTHER" id="PTHR38439">
    <property type="entry name" value="AURACYANIN-B"/>
    <property type="match status" value="1"/>
</dbReference>
<dbReference type="InterPro" id="IPR008972">
    <property type="entry name" value="Cupredoxin"/>
</dbReference>
<feature type="signal peptide" evidence="4">
    <location>
        <begin position="1"/>
        <end position="27"/>
    </location>
</feature>
<evidence type="ECO:0000313" key="6">
    <source>
        <dbReference type="EMBL" id="OGF18403.1"/>
    </source>
</evidence>
<dbReference type="SUPFAM" id="SSF49503">
    <property type="entry name" value="Cupredoxins"/>
    <property type="match status" value="1"/>
</dbReference>
<dbReference type="Pfam" id="PF13473">
    <property type="entry name" value="Cupredoxin_1"/>
    <property type="match status" value="1"/>
</dbReference>
<dbReference type="GO" id="GO:0046872">
    <property type="term" value="F:metal ion binding"/>
    <property type="evidence" value="ECO:0007669"/>
    <property type="project" value="UniProtKB-KW"/>
</dbReference>
<evidence type="ECO:0000313" key="7">
    <source>
        <dbReference type="Proteomes" id="UP000178682"/>
    </source>
</evidence>
<protein>
    <recommendedName>
        <fullName evidence="5">EfeO-type cupredoxin-like domain-containing protein</fullName>
    </recommendedName>
</protein>
<feature type="region of interest" description="Disordered" evidence="3">
    <location>
        <begin position="32"/>
        <end position="69"/>
    </location>
</feature>
<feature type="compositionally biased region" description="Low complexity" evidence="3">
    <location>
        <begin position="43"/>
        <end position="54"/>
    </location>
</feature>